<reference evidence="1 2" key="1">
    <citation type="submission" date="2019-04" db="EMBL/GenBank/DDBJ databases">
        <title>Azoarcus rhizosphaerae sp. nov. isolated from rhizosphere of Ficus religiosa.</title>
        <authorList>
            <person name="Lin S.-Y."/>
            <person name="Hameed A."/>
            <person name="Hsu Y.-H."/>
            <person name="Young C.-C."/>
        </authorList>
    </citation>
    <scope>NUCLEOTIDE SEQUENCE [LARGE SCALE GENOMIC DNA]</scope>
    <source>
        <strain evidence="1 2">CC-YHH848</strain>
    </source>
</reference>
<dbReference type="RefSeq" id="WP_136383714.1">
    <property type="nucleotide sequence ID" value="NZ_SSOD01000003.1"/>
</dbReference>
<organism evidence="1 2">
    <name type="scientific">Pseudothauera rhizosphaerae</name>
    <dbReference type="NCBI Taxonomy" id="2565932"/>
    <lineage>
        <taxon>Bacteria</taxon>
        <taxon>Pseudomonadati</taxon>
        <taxon>Pseudomonadota</taxon>
        <taxon>Betaproteobacteria</taxon>
        <taxon>Rhodocyclales</taxon>
        <taxon>Zoogloeaceae</taxon>
        <taxon>Pseudothauera</taxon>
    </lineage>
</organism>
<comment type="caution">
    <text evidence="1">The sequence shown here is derived from an EMBL/GenBank/DDBJ whole genome shotgun (WGS) entry which is preliminary data.</text>
</comment>
<dbReference type="GO" id="GO:0046872">
    <property type="term" value="F:metal ion binding"/>
    <property type="evidence" value="ECO:0007669"/>
    <property type="project" value="InterPro"/>
</dbReference>
<dbReference type="SUPFAM" id="SSF55008">
    <property type="entry name" value="HMA, heavy metal-associated domain"/>
    <property type="match status" value="1"/>
</dbReference>
<dbReference type="CDD" id="cd00371">
    <property type="entry name" value="HMA"/>
    <property type="match status" value="1"/>
</dbReference>
<dbReference type="AlphaFoldDB" id="A0A4S4AXC8"/>
<gene>
    <name evidence="1" type="ORF">E6O51_04120</name>
</gene>
<dbReference type="OrthoDB" id="9131875at2"/>
<protein>
    <submittedName>
        <fullName evidence="1">Heavy-metal-associated domain-containing protein</fullName>
    </submittedName>
</protein>
<proteinExistence type="predicted"/>
<dbReference type="EMBL" id="SSOD01000003">
    <property type="protein sequence ID" value="THF63262.1"/>
    <property type="molecule type" value="Genomic_DNA"/>
</dbReference>
<evidence type="ECO:0000313" key="2">
    <source>
        <dbReference type="Proteomes" id="UP000307956"/>
    </source>
</evidence>
<accession>A0A4S4AXC8</accession>
<dbReference type="Proteomes" id="UP000307956">
    <property type="component" value="Unassembled WGS sequence"/>
</dbReference>
<sequence length="114" mass="12801">MDGFEHVRAVATCVRVVHHLRGRIRLKLAETGPELPRPSETQVRHLHRVIEAAEGVRSIRLNLLARSCTVEYDPAVIPMDAWTDFLAGTGSEAAGILEDILRAKYREIVHAQLR</sequence>
<evidence type="ECO:0000313" key="1">
    <source>
        <dbReference type="EMBL" id="THF63262.1"/>
    </source>
</evidence>
<dbReference type="InterPro" id="IPR006121">
    <property type="entry name" value="HMA_dom"/>
</dbReference>
<keyword evidence="2" id="KW-1185">Reference proteome</keyword>
<dbReference type="InterPro" id="IPR036163">
    <property type="entry name" value="HMA_dom_sf"/>
</dbReference>
<name>A0A4S4AXC8_9RHOO</name>